<organism evidence="1 2">
    <name type="scientific">Phytophthora oleae</name>
    <dbReference type="NCBI Taxonomy" id="2107226"/>
    <lineage>
        <taxon>Eukaryota</taxon>
        <taxon>Sar</taxon>
        <taxon>Stramenopiles</taxon>
        <taxon>Oomycota</taxon>
        <taxon>Peronosporomycetes</taxon>
        <taxon>Peronosporales</taxon>
        <taxon>Peronosporaceae</taxon>
        <taxon>Phytophthora</taxon>
    </lineage>
</organism>
<dbReference type="AlphaFoldDB" id="A0ABD3FCI2"/>
<accession>A0ABD3FCI2</accession>
<gene>
    <name evidence="1" type="ORF">V7S43_011028</name>
</gene>
<reference evidence="1 2" key="1">
    <citation type="submission" date="2024-09" db="EMBL/GenBank/DDBJ databases">
        <title>Genome sequencing and assembly of Phytophthora oleae, isolate VK10A, causative agent of rot of olive drupes.</title>
        <authorList>
            <person name="Conti Taguali S."/>
            <person name="Riolo M."/>
            <person name="La Spada F."/>
            <person name="Cacciola S.O."/>
            <person name="Dionisio G."/>
        </authorList>
    </citation>
    <scope>NUCLEOTIDE SEQUENCE [LARGE SCALE GENOMIC DNA]</scope>
    <source>
        <strain evidence="1 2">VK10A</strain>
    </source>
</reference>
<name>A0ABD3FCI2_9STRA</name>
<comment type="caution">
    <text evidence="1">The sequence shown here is derived from an EMBL/GenBank/DDBJ whole genome shotgun (WGS) entry which is preliminary data.</text>
</comment>
<protein>
    <submittedName>
        <fullName evidence="1">Uncharacterized protein</fullName>
    </submittedName>
</protein>
<proteinExistence type="predicted"/>
<evidence type="ECO:0000313" key="2">
    <source>
        <dbReference type="Proteomes" id="UP001632037"/>
    </source>
</evidence>
<dbReference type="Proteomes" id="UP001632037">
    <property type="component" value="Unassembled WGS sequence"/>
</dbReference>
<evidence type="ECO:0000313" key="1">
    <source>
        <dbReference type="EMBL" id="KAL3664146.1"/>
    </source>
</evidence>
<sequence length="121" mass="13206">MCRVAATISPPGIFFGPSSATLENFQFVPSPVELPLCSSYSTLKAFPEKKPDGKHKARPSGLQFVSGVNGVTFKDETFVREVTSKVELLKREAADCNVSNINALLAKKALKYRRIGCQVQT</sequence>
<keyword evidence="2" id="KW-1185">Reference proteome</keyword>
<dbReference type="EMBL" id="JBIMZQ010000025">
    <property type="protein sequence ID" value="KAL3664146.1"/>
    <property type="molecule type" value="Genomic_DNA"/>
</dbReference>